<dbReference type="AlphaFoldDB" id="A0A1F4XKF9"/>
<dbReference type="SUPFAM" id="SSF49764">
    <property type="entry name" value="HSP20-like chaperones"/>
    <property type="match status" value="1"/>
</dbReference>
<evidence type="ECO:0000256" key="1">
    <source>
        <dbReference type="PROSITE-ProRule" id="PRU00285"/>
    </source>
</evidence>
<accession>A0A1F4XKF9</accession>
<dbReference type="EMBL" id="MEWR01000011">
    <property type="protein sequence ID" value="OGC82108.1"/>
    <property type="molecule type" value="Genomic_DNA"/>
</dbReference>
<evidence type="ECO:0000256" key="2">
    <source>
        <dbReference type="RuleBase" id="RU003616"/>
    </source>
</evidence>
<dbReference type="Pfam" id="PF00011">
    <property type="entry name" value="HSP20"/>
    <property type="match status" value="1"/>
</dbReference>
<proteinExistence type="inferred from homology"/>
<feature type="region of interest" description="Disordered" evidence="3">
    <location>
        <begin position="1"/>
        <end position="23"/>
    </location>
</feature>
<name>A0A1F4XKF9_9BACT</name>
<dbReference type="PANTHER" id="PTHR11527">
    <property type="entry name" value="HEAT-SHOCK PROTEIN 20 FAMILY MEMBER"/>
    <property type="match status" value="1"/>
</dbReference>
<organism evidence="5 6">
    <name type="scientific">Candidatus Abawacabacteria bacterium RBG_16_42_10</name>
    <dbReference type="NCBI Taxonomy" id="1817814"/>
    <lineage>
        <taxon>Bacteria</taxon>
        <taxon>Candidatus Abawacaibacteriota</taxon>
    </lineage>
</organism>
<dbReference type="STRING" id="1817814.A2V81_03080"/>
<dbReference type="InterPro" id="IPR002068">
    <property type="entry name" value="A-crystallin/Hsp20_dom"/>
</dbReference>
<feature type="domain" description="SHSP" evidence="4">
    <location>
        <begin position="24"/>
        <end position="137"/>
    </location>
</feature>
<evidence type="ECO:0000313" key="5">
    <source>
        <dbReference type="EMBL" id="OGC82108.1"/>
    </source>
</evidence>
<reference evidence="5 6" key="1">
    <citation type="journal article" date="2016" name="Nat. Commun.">
        <title>Thousands of microbial genomes shed light on interconnected biogeochemical processes in an aquifer system.</title>
        <authorList>
            <person name="Anantharaman K."/>
            <person name="Brown C.T."/>
            <person name="Hug L.A."/>
            <person name="Sharon I."/>
            <person name="Castelle C.J."/>
            <person name="Probst A.J."/>
            <person name="Thomas B.C."/>
            <person name="Singh A."/>
            <person name="Wilkins M.J."/>
            <person name="Karaoz U."/>
            <person name="Brodie E.L."/>
            <person name="Williams K.H."/>
            <person name="Hubbard S.S."/>
            <person name="Banfield J.F."/>
        </authorList>
    </citation>
    <scope>NUCLEOTIDE SEQUENCE [LARGE SCALE GENOMIC DNA]</scope>
</reference>
<gene>
    <name evidence="5" type="ORF">A2V81_03080</name>
</gene>
<sequence length="137" mass="15490">MPSLFKRKKDLPNTSAEPLSFGGQDKQEGQLVVDVYQTPKEIVIRTPVSGVKLADIHITISDNTLTIKGERTHEDEISESDYLLKECYWGSFSRSLILPFNLNPGKIKAFFKDGILKIVIPREQVEEKAIKITEISE</sequence>
<dbReference type="InterPro" id="IPR031107">
    <property type="entry name" value="Small_HSP"/>
</dbReference>
<dbReference type="CDD" id="cd06464">
    <property type="entry name" value="ACD_sHsps-like"/>
    <property type="match status" value="1"/>
</dbReference>
<dbReference type="PROSITE" id="PS01031">
    <property type="entry name" value="SHSP"/>
    <property type="match status" value="1"/>
</dbReference>
<protein>
    <recommendedName>
        <fullName evidence="4">SHSP domain-containing protein</fullName>
    </recommendedName>
</protein>
<dbReference type="Proteomes" id="UP000177614">
    <property type="component" value="Unassembled WGS sequence"/>
</dbReference>
<comment type="similarity">
    <text evidence="1 2">Belongs to the small heat shock protein (HSP20) family.</text>
</comment>
<comment type="caution">
    <text evidence="5">The sequence shown here is derived from an EMBL/GenBank/DDBJ whole genome shotgun (WGS) entry which is preliminary data.</text>
</comment>
<evidence type="ECO:0000313" key="6">
    <source>
        <dbReference type="Proteomes" id="UP000177614"/>
    </source>
</evidence>
<evidence type="ECO:0000259" key="4">
    <source>
        <dbReference type="PROSITE" id="PS01031"/>
    </source>
</evidence>
<dbReference type="InterPro" id="IPR008978">
    <property type="entry name" value="HSP20-like_chaperone"/>
</dbReference>
<dbReference type="Gene3D" id="2.60.40.790">
    <property type="match status" value="1"/>
</dbReference>
<evidence type="ECO:0000256" key="3">
    <source>
        <dbReference type="SAM" id="MobiDB-lite"/>
    </source>
</evidence>